<dbReference type="AlphaFoldDB" id="A0A9N7TYF0"/>
<keyword evidence="2" id="KW-1185">Reference proteome</keyword>
<dbReference type="Proteomes" id="UP001153269">
    <property type="component" value="Unassembled WGS sequence"/>
</dbReference>
<name>A0A9N7TYF0_PLEPL</name>
<evidence type="ECO:0000313" key="1">
    <source>
        <dbReference type="EMBL" id="CAB1421400.1"/>
    </source>
</evidence>
<dbReference type="EMBL" id="CADEAL010000523">
    <property type="protein sequence ID" value="CAB1421400.1"/>
    <property type="molecule type" value="Genomic_DNA"/>
</dbReference>
<evidence type="ECO:0000313" key="2">
    <source>
        <dbReference type="Proteomes" id="UP001153269"/>
    </source>
</evidence>
<comment type="caution">
    <text evidence="1">The sequence shown here is derived from an EMBL/GenBank/DDBJ whole genome shotgun (WGS) entry which is preliminary data.</text>
</comment>
<reference evidence="1" key="1">
    <citation type="submission" date="2020-03" db="EMBL/GenBank/DDBJ databases">
        <authorList>
            <person name="Weist P."/>
        </authorList>
    </citation>
    <scope>NUCLEOTIDE SEQUENCE</scope>
</reference>
<protein>
    <submittedName>
        <fullName evidence="1">Uncharacterized protein</fullName>
    </submittedName>
</protein>
<gene>
    <name evidence="1" type="ORF">PLEPLA_LOCUS9282</name>
</gene>
<organism evidence="1 2">
    <name type="scientific">Pleuronectes platessa</name>
    <name type="common">European plaice</name>
    <dbReference type="NCBI Taxonomy" id="8262"/>
    <lineage>
        <taxon>Eukaryota</taxon>
        <taxon>Metazoa</taxon>
        <taxon>Chordata</taxon>
        <taxon>Craniata</taxon>
        <taxon>Vertebrata</taxon>
        <taxon>Euteleostomi</taxon>
        <taxon>Actinopterygii</taxon>
        <taxon>Neopterygii</taxon>
        <taxon>Teleostei</taxon>
        <taxon>Neoteleostei</taxon>
        <taxon>Acanthomorphata</taxon>
        <taxon>Carangaria</taxon>
        <taxon>Pleuronectiformes</taxon>
        <taxon>Pleuronectoidei</taxon>
        <taxon>Pleuronectidae</taxon>
        <taxon>Pleuronectes</taxon>
    </lineage>
</organism>
<accession>A0A9N7TYF0</accession>
<sequence>MDVLSAGRSRRSTVNTGKWPELLGLHVSTHRSWGCEREHFPSSGPPVTPLSLFISKLTQCHIDAPSLASPPAPNLLTDLRDLKYLDANQRGKTEFVLACEEASLKRLLFTSPMV</sequence>
<proteinExistence type="predicted"/>